<evidence type="ECO:0000313" key="5">
    <source>
        <dbReference type="EMBL" id="TPE52876.1"/>
    </source>
</evidence>
<gene>
    <name evidence="5" type="ORF">FJM67_07455</name>
</gene>
<comment type="subcellular location">
    <subcellularLocation>
        <location evidence="1">Cytoplasm</location>
    </subcellularLocation>
</comment>
<dbReference type="InterPro" id="IPR011129">
    <property type="entry name" value="CSD"/>
</dbReference>
<keyword evidence="3" id="KW-0812">Transmembrane</keyword>
<evidence type="ECO:0000256" key="3">
    <source>
        <dbReference type="SAM" id="Phobius"/>
    </source>
</evidence>
<comment type="caution">
    <text evidence="5">The sequence shown here is derived from an EMBL/GenBank/DDBJ whole genome shotgun (WGS) entry which is preliminary data.</text>
</comment>
<dbReference type="Pfam" id="PF00313">
    <property type="entry name" value="CSD"/>
    <property type="match status" value="1"/>
</dbReference>
<dbReference type="PRINTS" id="PR00050">
    <property type="entry name" value="COLDSHOCK"/>
</dbReference>
<name>A0A501X0Z0_9GAMM</name>
<feature type="domain" description="CSD" evidence="4">
    <location>
        <begin position="87"/>
        <end position="151"/>
    </location>
</feature>
<evidence type="ECO:0000259" key="4">
    <source>
        <dbReference type="PROSITE" id="PS51857"/>
    </source>
</evidence>
<feature type="region of interest" description="Disordered" evidence="2">
    <location>
        <begin position="70"/>
        <end position="89"/>
    </location>
</feature>
<dbReference type="RefSeq" id="WP_140588195.1">
    <property type="nucleotide sequence ID" value="NZ_VFRR01000011.1"/>
</dbReference>
<feature type="compositionally biased region" description="Acidic residues" evidence="2">
    <location>
        <begin position="73"/>
        <end position="88"/>
    </location>
</feature>
<accession>A0A501X0Z0</accession>
<dbReference type="Proteomes" id="UP000315901">
    <property type="component" value="Unassembled WGS sequence"/>
</dbReference>
<dbReference type="PANTHER" id="PTHR11544">
    <property type="entry name" value="COLD SHOCK DOMAIN CONTAINING PROTEINS"/>
    <property type="match status" value="1"/>
</dbReference>
<protein>
    <submittedName>
        <fullName evidence="5">Cold-shock protein</fullName>
    </submittedName>
</protein>
<dbReference type="SMART" id="SM00357">
    <property type="entry name" value="CSP"/>
    <property type="match status" value="1"/>
</dbReference>
<evidence type="ECO:0000256" key="2">
    <source>
        <dbReference type="SAM" id="MobiDB-lite"/>
    </source>
</evidence>
<dbReference type="InterPro" id="IPR019844">
    <property type="entry name" value="CSD_CS"/>
</dbReference>
<dbReference type="Gene3D" id="2.40.50.140">
    <property type="entry name" value="Nucleic acid-binding proteins"/>
    <property type="match status" value="1"/>
</dbReference>
<proteinExistence type="predicted"/>
<feature type="transmembrane region" description="Helical" evidence="3">
    <location>
        <begin position="47"/>
        <end position="64"/>
    </location>
</feature>
<dbReference type="AlphaFoldDB" id="A0A501X0Z0"/>
<dbReference type="InterPro" id="IPR050181">
    <property type="entry name" value="Cold_shock_domain"/>
</dbReference>
<keyword evidence="6" id="KW-1185">Reference proteome</keyword>
<dbReference type="GO" id="GO:0005829">
    <property type="term" value="C:cytosol"/>
    <property type="evidence" value="ECO:0007669"/>
    <property type="project" value="UniProtKB-ARBA"/>
</dbReference>
<evidence type="ECO:0000313" key="6">
    <source>
        <dbReference type="Proteomes" id="UP000315901"/>
    </source>
</evidence>
<organism evidence="5 6">
    <name type="scientific">Maribrevibacterium harenarium</name>
    <dbReference type="NCBI Taxonomy" id="2589817"/>
    <lineage>
        <taxon>Bacteria</taxon>
        <taxon>Pseudomonadati</taxon>
        <taxon>Pseudomonadota</taxon>
        <taxon>Gammaproteobacteria</taxon>
        <taxon>Oceanospirillales</taxon>
        <taxon>Oceanospirillaceae</taxon>
        <taxon>Maribrevibacterium</taxon>
    </lineage>
</organism>
<feature type="transmembrane region" description="Helical" evidence="3">
    <location>
        <begin position="12"/>
        <end position="35"/>
    </location>
</feature>
<keyword evidence="3" id="KW-0472">Membrane</keyword>
<dbReference type="GO" id="GO:0003676">
    <property type="term" value="F:nucleic acid binding"/>
    <property type="evidence" value="ECO:0007669"/>
    <property type="project" value="InterPro"/>
</dbReference>
<dbReference type="InterPro" id="IPR012340">
    <property type="entry name" value="NA-bd_OB-fold"/>
</dbReference>
<dbReference type="OrthoDB" id="9810590at2"/>
<dbReference type="InterPro" id="IPR002059">
    <property type="entry name" value="CSP_DNA-bd"/>
</dbReference>
<reference evidence="5 6" key="1">
    <citation type="submission" date="2019-06" db="EMBL/GenBank/DDBJ databases">
        <title>A novel bacterium of genus Marinomonas, isolated from coastal sand.</title>
        <authorList>
            <person name="Huang H."/>
            <person name="Mo K."/>
            <person name="Hu Y."/>
        </authorList>
    </citation>
    <scope>NUCLEOTIDE SEQUENCE [LARGE SCALE GENOMIC DNA]</scope>
    <source>
        <strain evidence="5 6">HB171799</strain>
    </source>
</reference>
<dbReference type="PROSITE" id="PS00352">
    <property type="entry name" value="CSD_1"/>
    <property type="match status" value="1"/>
</dbReference>
<dbReference type="CDD" id="cd04458">
    <property type="entry name" value="CSP_CDS"/>
    <property type="match status" value="1"/>
</dbReference>
<dbReference type="PROSITE" id="PS51857">
    <property type="entry name" value="CSD_2"/>
    <property type="match status" value="1"/>
</dbReference>
<sequence>MSSQQETTKTGMAFFSMRALLVSIILALVTPLLIAPAVGESDIGTHYVIYFAFVFVAVYIGALLSQETRQYVSDDEDSEESDEADDREEGTVKWFNSSKGFGFLTMDNGDDVFVHYRAIRGRGRRFLIEGQKVRFYVTEGEKGKQAESVSIVKK</sequence>
<evidence type="ECO:0000256" key="1">
    <source>
        <dbReference type="RuleBase" id="RU000408"/>
    </source>
</evidence>
<dbReference type="EMBL" id="VFRR01000011">
    <property type="protein sequence ID" value="TPE52876.1"/>
    <property type="molecule type" value="Genomic_DNA"/>
</dbReference>
<keyword evidence="3" id="KW-1133">Transmembrane helix</keyword>
<dbReference type="SUPFAM" id="SSF50249">
    <property type="entry name" value="Nucleic acid-binding proteins"/>
    <property type="match status" value="1"/>
</dbReference>